<feature type="domain" description="PH" evidence="2">
    <location>
        <begin position="1"/>
        <end position="80"/>
    </location>
</feature>
<sequence length="88" mass="10493">MNGDPDVLEYYRSKSSRKPIRSIDLRECEVQVHVEVRLIRREFQNQHLFLVKTSSRIFYLVAKTEEEMNSWVRSIGQICHFDLMSDST</sequence>
<proteinExistence type="inferred from homology"/>
<dbReference type="InterPro" id="IPR046355">
    <property type="entry name" value="Gab1-4-like"/>
</dbReference>
<dbReference type="GO" id="GO:0007165">
    <property type="term" value="P:signal transduction"/>
    <property type="evidence" value="ECO:0007669"/>
    <property type="project" value="TreeGrafter"/>
</dbReference>
<dbReference type="EMBL" id="JARO02000274">
    <property type="protein sequence ID" value="KPP79165.1"/>
    <property type="molecule type" value="Genomic_DNA"/>
</dbReference>
<evidence type="ECO:0000313" key="4">
    <source>
        <dbReference type="Proteomes" id="UP000034805"/>
    </source>
</evidence>
<comment type="caution">
    <text evidence="3">The sequence shown here is derived from an EMBL/GenBank/DDBJ whole genome shotgun (WGS) entry which is preliminary data.</text>
</comment>
<dbReference type="PROSITE" id="PS50003">
    <property type="entry name" value="PH_DOMAIN"/>
    <property type="match status" value="1"/>
</dbReference>
<dbReference type="Gene3D" id="2.30.29.30">
    <property type="entry name" value="Pleckstrin-homology domain (PH domain)/Phosphotyrosine-binding domain (PTB)"/>
    <property type="match status" value="1"/>
</dbReference>
<dbReference type="AlphaFoldDB" id="A0A0P7UY12"/>
<name>A0A0P7UY12_SCLFO</name>
<reference evidence="3 4" key="1">
    <citation type="submission" date="2015-08" db="EMBL/GenBank/DDBJ databases">
        <title>The genome of the Asian arowana (Scleropages formosus).</title>
        <authorList>
            <person name="Tan M.H."/>
            <person name="Gan H.M."/>
            <person name="Croft L.J."/>
            <person name="Austin C.M."/>
        </authorList>
    </citation>
    <scope>NUCLEOTIDE SEQUENCE [LARGE SCALE GENOMIC DNA]</scope>
    <source>
        <strain evidence="3">Aro1</strain>
    </source>
</reference>
<accession>A0A0P7UY12</accession>
<protein>
    <recommendedName>
        <fullName evidence="2">PH domain-containing protein</fullName>
    </recommendedName>
</protein>
<dbReference type="InterPro" id="IPR001849">
    <property type="entry name" value="PH_domain"/>
</dbReference>
<gene>
    <name evidence="3" type="ORF">Z043_101277</name>
</gene>
<dbReference type="GO" id="GO:0035591">
    <property type="term" value="F:signaling adaptor activity"/>
    <property type="evidence" value="ECO:0007669"/>
    <property type="project" value="TreeGrafter"/>
</dbReference>
<evidence type="ECO:0000313" key="3">
    <source>
        <dbReference type="EMBL" id="KPP79165.1"/>
    </source>
</evidence>
<comment type="similarity">
    <text evidence="1">Belongs to the GAB family.</text>
</comment>
<dbReference type="Pfam" id="PF00169">
    <property type="entry name" value="PH"/>
    <property type="match status" value="1"/>
</dbReference>
<dbReference type="PANTHER" id="PTHR45960:SF3">
    <property type="entry name" value="GRB2-ASSOCIATED-BINDING PROTEIN 3"/>
    <property type="match status" value="1"/>
</dbReference>
<dbReference type="Proteomes" id="UP000034805">
    <property type="component" value="Unassembled WGS sequence"/>
</dbReference>
<evidence type="ECO:0000259" key="2">
    <source>
        <dbReference type="PROSITE" id="PS50003"/>
    </source>
</evidence>
<dbReference type="GO" id="GO:0005737">
    <property type="term" value="C:cytoplasm"/>
    <property type="evidence" value="ECO:0007669"/>
    <property type="project" value="TreeGrafter"/>
</dbReference>
<organism evidence="3 4">
    <name type="scientific">Scleropages formosus</name>
    <name type="common">Asian bonytongue</name>
    <name type="synonym">Osteoglossum formosum</name>
    <dbReference type="NCBI Taxonomy" id="113540"/>
    <lineage>
        <taxon>Eukaryota</taxon>
        <taxon>Metazoa</taxon>
        <taxon>Chordata</taxon>
        <taxon>Craniata</taxon>
        <taxon>Vertebrata</taxon>
        <taxon>Euteleostomi</taxon>
        <taxon>Actinopterygii</taxon>
        <taxon>Neopterygii</taxon>
        <taxon>Teleostei</taxon>
        <taxon>Osteoglossocephala</taxon>
        <taxon>Osteoglossomorpha</taxon>
        <taxon>Osteoglossiformes</taxon>
        <taxon>Osteoglossidae</taxon>
        <taxon>Scleropages</taxon>
    </lineage>
</organism>
<dbReference type="STRING" id="113540.ENSSFOP00015053505"/>
<evidence type="ECO:0000256" key="1">
    <source>
        <dbReference type="ARBA" id="ARBA00029462"/>
    </source>
</evidence>
<dbReference type="SUPFAM" id="SSF50729">
    <property type="entry name" value="PH domain-like"/>
    <property type="match status" value="1"/>
</dbReference>
<dbReference type="PANTHER" id="PTHR45960">
    <property type="entry name" value="GRB2-ASSOCIATED-BINDING PROTEIN"/>
    <property type="match status" value="1"/>
</dbReference>
<feature type="non-terminal residue" evidence="3">
    <location>
        <position position="88"/>
    </location>
</feature>
<dbReference type="InterPro" id="IPR011993">
    <property type="entry name" value="PH-like_dom_sf"/>
</dbReference>